<evidence type="ECO:0000256" key="9">
    <source>
        <dbReference type="ARBA" id="ARBA00023157"/>
    </source>
</evidence>
<keyword evidence="9" id="KW-1015">Disulfide bond</keyword>
<dbReference type="Pfam" id="PF00211">
    <property type="entry name" value="Guanylate_cyc"/>
    <property type="match status" value="1"/>
</dbReference>
<protein>
    <recommendedName>
        <fullName evidence="3 14">Guanylate cyclase</fullName>
        <ecNumber evidence="3 14">4.6.1.2</ecNumber>
    </recommendedName>
</protein>
<sequence length="1096" mass="122912">MRGQLSLLPPLLYACPPSAHGACFPPGLKQTKLPFSPHGIWLLCFLVATLSLPCAAPPPEVFRVGVLGPWACDPIFAKAHPRAAAHLAVQRINRDSNYSLGTTFDYVILEEDCKTSTALKRFLGLYTHAAAIVGPVNSGYCDTASLVTKTWNKAMFSWGCVNHELDNNKRHPTFARTVPSPIRVLVALVRNFRWANMAIIASADDVWTDTANKVADGLRSNGFPVRTVLCTGNHPSSIRHTLAKIRKMHEIRMVILCMHSVLIGGETQRLVLETAMDMHLLDGSLVFVPYDTLLYSLPYRGVKYPPLHKNSKLRRAYDAVLTVTMESLENSFHQAFEEAIQFNELPLNTQPLQVSPLFGTIYSSILFMASAMQNVRDSKAWLSGTSLARHSKNVPFYGFTQQVHTNYTGHNFLDYVVLDTDGVSWELMPTHQVDLEVNMVRSLSRPIHFPGGVQPKADSSCWFTQGTLCTRGVDPFFLFKGFMSTVLSILLSVAFFYCIRRRINKIRLLRGPNKILLTLADVTFINPSLSNKKMGFEDSKMSDTAKGLPDDDQSVKTPSTTSSLTPATYENSNVVIFEGDWAWLKRLPSGNFGAVNPQTSDVFELMKDLRHENINPFLGFFLDCGVFALVTEFCSRGSLQDLLRDPDVKLDWMFKSSLLLDLIKAIFNGVPPQGMKYLHHRNVCHGRLKSTNCVVDGRFVLKVTDYGVKEALEAQRLPYEEPKAEDLLWTAPEILRRPRPGRVGSREGDVYSLSIIMQEVVLRRPPFFMLKLPAEEIIQKVKKPPPLCRPVVTPDHAPLECIQLIRQCWNEQPDKRPDFNEIFDQFKDINKGRRTNIIDSMLRMLEQYSSNLEELIRERTEELEIEKQKTEKLLTQMLPPSVAEVLKVGGTVEPEHFDSVTLYFSDIVGFTTISANSEPIEVVDLLNDLYTLFDAIIGNHDVYKVETIGDAYMVASGLPMPNGNRHASEIALMALDILSAVGTFKMRHMPEVPVRIRIGLHTGPCVAGVVGLTMPRYCLFGDTVTTASRMESSGMPYRIHVSQSTVNILLELKEGYQIQLRARTEPKAKGAEDTYFLVGKDDFTKPLPIPPEIKSG</sequence>
<keyword evidence="4" id="KW-0812">Transmembrane</keyword>
<evidence type="ECO:0000256" key="2">
    <source>
        <dbReference type="ARBA" id="ARBA00004451"/>
    </source>
</evidence>
<evidence type="ECO:0000256" key="3">
    <source>
        <dbReference type="ARBA" id="ARBA00012202"/>
    </source>
</evidence>
<dbReference type="GO" id="GO:0000166">
    <property type="term" value="F:nucleotide binding"/>
    <property type="evidence" value="ECO:0007669"/>
    <property type="project" value="UniProtKB-KW"/>
</dbReference>
<dbReference type="CDD" id="cd06371">
    <property type="entry name" value="PBP1_sensory_GC_DEF-like"/>
    <property type="match status" value="1"/>
</dbReference>
<comment type="similarity">
    <text evidence="13">Belongs to the adenylyl cyclase class-4/guanylyl cyclase family.</text>
</comment>
<dbReference type="InterPro" id="IPR029787">
    <property type="entry name" value="Nucleotide_cyclase"/>
</dbReference>
<dbReference type="InterPro" id="IPR000719">
    <property type="entry name" value="Prot_kinase_dom"/>
</dbReference>
<dbReference type="FunFam" id="3.30.70.1230:FF:000013">
    <property type="entry name" value="Guanylate cyclase"/>
    <property type="match status" value="1"/>
</dbReference>
<dbReference type="SUPFAM" id="SSF55073">
    <property type="entry name" value="Nucleotide cyclase"/>
    <property type="match status" value="1"/>
</dbReference>
<dbReference type="InterPro" id="IPR001245">
    <property type="entry name" value="Ser-Thr/Tyr_kinase_cat_dom"/>
</dbReference>
<dbReference type="Pfam" id="PF07714">
    <property type="entry name" value="PK_Tyr_Ser-Thr"/>
    <property type="match status" value="1"/>
</dbReference>
<dbReference type="InterPro" id="IPR001828">
    <property type="entry name" value="ANF_lig-bd_rcpt"/>
</dbReference>
<evidence type="ECO:0000259" key="18">
    <source>
        <dbReference type="PROSITE" id="PS50125"/>
    </source>
</evidence>
<dbReference type="PRINTS" id="PR00109">
    <property type="entry name" value="TYRKINASE"/>
</dbReference>
<dbReference type="GO" id="GO:0004383">
    <property type="term" value="F:guanylate cyclase activity"/>
    <property type="evidence" value="ECO:0007669"/>
    <property type="project" value="UniProtKB-EC"/>
</dbReference>
<evidence type="ECO:0000256" key="8">
    <source>
        <dbReference type="ARBA" id="ARBA00023136"/>
    </source>
</evidence>
<keyword evidence="5" id="KW-0732">Signal</keyword>
<dbReference type="EMBL" id="JBHFQA010000008">
    <property type="protein sequence ID" value="KAL2094563.1"/>
    <property type="molecule type" value="Genomic_DNA"/>
</dbReference>
<dbReference type="Proteomes" id="UP001591681">
    <property type="component" value="Unassembled WGS sequence"/>
</dbReference>
<evidence type="ECO:0000256" key="11">
    <source>
        <dbReference type="ARBA" id="ARBA00023273"/>
    </source>
</evidence>
<dbReference type="PANTHER" id="PTHR11920">
    <property type="entry name" value="GUANYLYL CYCLASE"/>
    <property type="match status" value="1"/>
</dbReference>
<dbReference type="FunFam" id="1.10.510.10:FF:000404">
    <property type="entry name" value="Guanylate cyclase"/>
    <property type="match status" value="1"/>
</dbReference>
<keyword evidence="7" id="KW-1133">Transmembrane helix</keyword>
<dbReference type="SMART" id="SM00044">
    <property type="entry name" value="CYCc"/>
    <property type="match status" value="1"/>
</dbReference>
<evidence type="ECO:0000256" key="10">
    <source>
        <dbReference type="ARBA" id="ARBA00023239"/>
    </source>
</evidence>
<evidence type="ECO:0000256" key="16">
    <source>
        <dbReference type="SAM" id="MobiDB-lite"/>
    </source>
</evidence>
<keyword evidence="8" id="KW-0472">Membrane</keyword>
<dbReference type="PANTHER" id="PTHR11920:SF349">
    <property type="entry name" value="RETINAL GUANYLYL CYCLASE 2"/>
    <property type="match status" value="1"/>
</dbReference>
<dbReference type="Gene3D" id="6.10.250.780">
    <property type="match status" value="1"/>
</dbReference>
<comment type="catalytic activity">
    <reaction evidence="1 14">
        <text>GTP = 3',5'-cyclic GMP + diphosphate</text>
        <dbReference type="Rhea" id="RHEA:13665"/>
        <dbReference type="ChEBI" id="CHEBI:33019"/>
        <dbReference type="ChEBI" id="CHEBI:37565"/>
        <dbReference type="ChEBI" id="CHEBI:57746"/>
        <dbReference type="EC" id="4.6.1.2"/>
    </reaction>
</comment>
<evidence type="ECO:0000256" key="7">
    <source>
        <dbReference type="ARBA" id="ARBA00022989"/>
    </source>
</evidence>
<evidence type="ECO:0000256" key="12">
    <source>
        <dbReference type="ARBA" id="ARBA00023293"/>
    </source>
</evidence>
<evidence type="ECO:0000256" key="1">
    <source>
        <dbReference type="ARBA" id="ARBA00001436"/>
    </source>
</evidence>
<keyword evidence="15" id="KW-0175">Coiled coil</keyword>
<comment type="caution">
    <text evidence="19">The sequence shown here is derived from an EMBL/GenBank/DDBJ whole genome shotgun (WGS) entry which is preliminary data.</text>
</comment>
<dbReference type="InterPro" id="IPR011645">
    <property type="entry name" value="HNOB_dom_associated"/>
</dbReference>
<evidence type="ECO:0000256" key="4">
    <source>
        <dbReference type="ARBA" id="ARBA00022692"/>
    </source>
</evidence>
<feature type="domain" description="Guanylate cyclase" evidence="18">
    <location>
        <begin position="901"/>
        <end position="1031"/>
    </location>
</feature>
<dbReference type="Pfam" id="PF07701">
    <property type="entry name" value="HNOBA"/>
    <property type="match status" value="1"/>
</dbReference>
<dbReference type="PROSITE" id="PS51257">
    <property type="entry name" value="PROKAR_LIPOPROTEIN"/>
    <property type="match status" value="1"/>
</dbReference>
<evidence type="ECO:0000256" key="14">
    <source>
        <dbReference type="RuleBase" id="RU003431"/>
    </source>
</evidence>
<dbReference type="InterPro" id="IPR050401">
    <property type="entry name" value="Cyclic_nucleotide_synthase"/>
</dbReference>
<dbReference type="InterPro" id="IPR018297">
    <property type="entry name" value="A/G_cyclase_CS"/>
</dbReference>
<feature type="coiled-coil region" evidence="15">
    <location>
        <begin position="838"/>
        <end position="869"/>
    </location>
</feature>
<name>A0ABD1K6P3_9TELE</name>
<dbReference type="PROSITE" id="PS00452">
    <property type="entry name" value="GUANYLATE_CYCLASE_1"/>
    <property type="match status" value="1"/>
</dbReference>
<dbReference type="SUPFAM" id="SSF56112">
    <property type="entry name" value="Protein kinase-like (PK-like)"/>
    <property type="match status" value="1"/>
</dbReference>
<dbReference type="AlphaFoldDB" id="A0ABD1K6P3"/>
<dbReference type="PROSITE" id="PS50125">
    <property type="entry name" value="GUANYLATE_CYCLASE_2"/>
    <property type="match status" value="1"/>
</dbReference>
<feature type="region of interest" description="Disordered" evidence="16">
    <location>
        <begin position="536"/>
        <end position="564"/>
    </location>
</feature>
<comment type="subcellular location">
    <subcellularLocation>
        <location evidence="2">Photoreceptor outer segment membrane</location>
        <topology evidence="2">Single-pass type I membrane protein</topology>
    </subcellularLocation>
</comment>
<dbReference type="Gene3D" id="3.30.70.1230">
    <property type="entry name" value="Nucleotide cyclase"/>
    <property type="match status" value="1"/>
</dbReference>
<dbReference type="Pfam" id="PF01094">
    <property type="entry name" value="ANF_receptor"/>
    <property type="match status" value="1"/>
</dbReference>
<organism evidence="19 20">
    <name type="scientific">Coilia grayii</name>
    <name type="common">Gray's grenadier anchovy</name>
    <dbReference type="NCBI Taxonomy" id="363190"/>
    <lineage>
        <taxon>Eukaryota</taxon>
        <taxon>Metazoa</taxon>
        <taxon>Chordata</taxon>
        <taxon>Craniata</taxon>
        <taxon>Vertebrata</taxon>
        <taxon>Euteleostomi</taxon>
        <taxon>Actinopterygii</taxon>
        <taxon>Neopterygii</taxon>
        <taxon>Teleostei</taxon>
        <taxon>Clupei</taxon>
        <taxon>Clupeiformes</taxon>
        <taxon>Clupeoidei</taxon>
        <taxon>Engraulidae</taxon>
        <taxon>Coilinae</taxon>
        <taxon>Coilia</taxon>
    </lineage>
</organism>
<gene>
    <name evidence="19" type="ORF">ACEWY4_009282</name>
</gene>
<proteinExistence type="inferred from homology"/>
<reference evidence="19 20" key="1">
    <citation type="submission" date="2024-09" db="EMBL/GenBank/DDBJ databases">
        <title>A chromosome-level genome assembly of Gray's grenadier anchovy, Coilia grayii.</title>
        <authorList>
            <person name="Fu Z."/>
        </authorList>
    </citation>
    <scope>NUCLEOTIDE SEQUENCE [LARGE SCALE GENOMIC DNA]</scope>
    <source>
        <strain evidence="19">G4</strain>
        <tissue evidence="19">Muscle</tissue>
    </source>
</reference>
<dbReference type="CDD" id="cd07302">
    <property type="entry name" value="CHD"/>
    <property type="match status" value="1"/>
</dbReference>
<dbReference type="PROSITE" id="PS50011">
    <property type="entry name" value="PROTEIN_KINASE_DOM"/>
    <property type="match status" value="1"/>
</dbReference>
<keyword evidence="10 13" id="KW-0456">Lyase</keyword>
<dbReference type="InterPro" id="IPR001054">
    <property type="entry name" value="A/G_cyclase"/>
</dbReference>
<accession>A0ABD1K6P3</accession>
<feature type="domain" description="Protein kinase" evidence="17">
    <location>
        <begin position="558"/>
        <end position="827"/>
    </location>
</feature>
<evidence type="ECO:0000256" key="15">
    <source>
        <dbReference type="SAM" id="Coils"/>
    </source>
</evidence>
<dbReference type="InterPro" id="IPR028082">
    <property type="entry name" value="Peripla_BP_I"/>
</dbReference>
<evidence type="ECO:0000256" key="13">
    <source>
        <dbReference type="RuleBase" id="RU000405"/>
    </source>
</evidence>
<evidence type="ECO:0000256" key="6">
    <source>
        <dbReference type="ARBA" id="ARBA00022741"/>
    </source>
</evidence>
<evidence type="ECO:0000313" key="20">
    <source>
        <dbReference type="Proteomes" id="UP001591681"/>
    </source>
</evidence>
<keyword evidence="11" id="KW-0966">Cell projection</keyword>
<dbReference type="EC" id="4.6.1.2" evidence="3 14"/>
<dbReference type="SUPFAM" id="SSF53822">
    <property type="entry name" value="Periplasmic binding protein-like I"/>
    <property type="match status" value="1"/>
</dbReference>
<keyword evidence="20" id="KW-1185">Reference proteome</keyword>
<dbReference type="Gene3D" id="3.40.50.2300">
    <property type="match status" value="2"/>
</dbReference>
<evidence type="ECO:0000313" key="19">
    <source>
        <dbReference type="EMBL" id="KAL2094563.1"/>
    </source>
</evidence>
<evidence type="ECO:0000256" key="5">
    <source>
        <dbReference type="ARBA" id="ARBA00022729"/>
    </source>
</evidence>
<dbReference type="FunFam" id="3.40.50.2300:FF:000114">
    <property type="entry name" value="Guanylate cyclase"/>
    <property type="match status" value="1"/>
</dbReference>
<keyword evidence="6" id="KW-0547">Nucleotide-binding</keyword>
<dbReference type="Gene3D" id="1.10.510.10">
    <property type="entry name" value="Transferase(Phosphotransferase) domain 1"/>
    <property type="match status" value="1"/>
</dbReference>
<dbReference type="InterPro" id="IPR011009">
    <property type="entry name" value="Kinase-like_dom_sf"/>
</dbReference>
<keyword evidence="12 14" id="KW-0141">cGMP biosynthesis</keyword>
<evidence type="ECO:0000259" key="17">
    <source>
        <dbReference type="PROSITE" id="PS50011"/>
    </source>
</evidence>